<keyword evidence="1" id="KW-0819">tRNA processing</keyword>
<comment type="function">
    <text evidence="1">Required for the formation of a threonylcarbamoyl group on adenosine at position 37 (t(6)A37) in mitochondrial tRNAs that read codons beginning with adenine. Probably involved in the transfer of the threonylcarbamoyl moiety of threonylcarbamoyl-AMP (TC-AMP) to the N6 group of A37. Involved in mitochondrial genome maintenance.</text>
</comment>
<comment type="similarity">
    <text evidence="1">Belongs to the KAE1 / TsaD family.</text>
</comment>
<dbReference type="Proteomes" id="UP000799536">
    <property type="component" value="Unassembled WGS sequence"/>
</dbReference>
<keyword evidence="1" id="KW-0808">Transferase</keyword>
<organism evidence="3 4">
    <name type="scientific">Delitschia confertaspora ATCC 74209</name>
    <dbReference type="NCBI Taxonomy" id="1513339"/>
    <lineage>
        <taxon>Eukaryota</taxon>
        <taxon>Fungi</taxon>
        <taxon>Dikarya</taxon>
        <taxon>Ascomycota</taxon>
        <taxon>Pezizomycotina</taxon>
        <taxon>Dothideomycetes</taxon>
        <taxon>Pleosporomycetidae</taxon>
        <taxon>Pleosporales</taxon>
        <taxon>Delitschiaceae</taxon>
        <taxon>Delitschia</taxon>
    </lineage>
</organism>
<keyword evidence="1" id="KW-0012">Acyltransferase</keyword>
<evidence type="ECO:0000256" key="1">
    <source>
        <dbReference type="HAMAP-Rule" id="MF_03179"/>
    </source>
</evidence>
<dbReference type="InterPro" id="IPR022450">
    <property type="entry name" value="TsaD"/>
</dbReference>
<feature type="domain" description="Gcp-like" evidence="2">
    <location>
        <begin position="70"/>
        <end position="250"/>
    </location>
</feature>
<dbReference type="Gene3D" id="3.30.420.40">
    <property type="match status" value="2"/>
</dbReference>
<keyword evidence="4" id="KW-1185">Reference proteome</keyword>
<dbReference type="GO" id="GO:0005739">
    <property type="term" value="C:mitochondrion"/>
    <property type="evidence" value="ECO:0007669"/>
    <property type="project" value="UniProtKB-SubCell"/>
</dbReference>
<dbReference type="PANTHER" id="PTHR11735:SF6">
    <property type="entry name" value="TRNA N6-ADENOSINE THREONYLCARBAMOYLTRANSFERASE, MITOCHONDRIAL"/>
    <property type="match status" value="1"/>
</dbReference>
<feature type="domain" description="Gcp-like" evidence="2">
    <location>
        <begin position="338"/>
        <end position="474"/>
    </location>
</feature>
<dbReference type="PANTHER" id="PTHR11735">
    <property type="entry name" value="TRNA N6-ADENOSINE THREONYLCARBAMOYLTRANSFERASE"/>
    <property type="match status" value="1"/>
</dbReference>
<name>A0A9P4MU39_9PLEO</name>
<dbReference type="InterPro" id="IPR043129">
    <property type="entry name" value="ATPase_NBD"/>
</dbReference>
<reference evidence="3" key="1">
    <citation type="journal article" date="2020" name="Stud. Mycol.">
        <title>101 Dothideomycetes genomes: a test case for predicting lifestyles and emergence of pathogens.</title>
        <authorList>
            <person name="Haridas S."/>
            <person name="Albert R."/>
            <person name="Binder M."/>
            <person name="Bloem J."/>
            <person name="Labutti K."/>
            <person name="Salamov A."/>
            <person name="Andreopoulos B."/>
            <person name="Baker S."/>
            <person name="Barry K."/>
            <person name="Bills G."/>
            <person name="Bluhm B."/>
            <person name="Cannon C."/>
            <person name="Castanera R."/>
            <person name="Culley D."/>
            <person name="Daum C."/>
            <person name="Ezra D."/>
            <person name="Gonzalez J."/>
            <person name="Henrissat B."/>
            <person name="Kuo A."/>
            <person name="Liang C."/>
            <person name="Lipzen A."/>
            <person name="Lutzoni F."/>
            <person name="Magnuson J."/>
            <person name="Mondo S."/>
            <person name="Nolan M."/>
            <person name="Ohm R."/>
            <person name="Pangilinan J."/>
            <person name="Park H.-J."/>
            <person name="Ramirez L."/>
            <person name="Alfaro M."/>
            <person name="Sun H."/>
            <person name="Tritt A."/>
            <person name="Yoshinaga Y."/>
            <person name="Zwiers L.-H."/>
            <person name="Turgeon B."/>
            <person name="Goodwin S."/>
            <person name="Spatafora J."/>
            <person name="Crous P."/>
            <person name="Grigoriev I."/>
        </authorList>
    </citation>
    <scope>NUCLEOTIDE SEQUENCE</scope>
    <source>
        <strain evidence="3">ATCC 74209</strain>
    </source>
</reference>
<comment type="subunit">
    <text evidence="1">Homodimer.</text>
</comment>
<comment type="cofactor">
    <cofactor evidence="1">
        <name>a divalent metal cation</name>
        <dbReference type="ChEBI" id="CHEBI:60240"/>
    </cofactor>
    <text evidence="1">Binds 1 divalent metal cation per subunit.</text>
</comment>
<dbReference type="SUPFAM" id="SSF53067">
    <property type="entry name" value="Actin-like ATPase domain"/>
    <property type="match status" value="2"/>
</dbReference>
<comment type="subcellular location">
    <subcellularLocation>
        <location evidence="1">Mitochondrion</location>
    </subcellularLocation>
</comment>
<dbReference type="OrthoDB" id="10259622at2759"/>
<sequence length="508" mass="55664">MRLHPKVLTPRHVSRVASNINYRSRRPLITLAIETSCDDTSVAVLESKTDIIPGNPRALLHFHKKITANNSAFRGVHPLTALYSHQENLANLVNEAIQHLPEAYDSHTNAISIRDGWNNVNMRRRPDFISVTRGPGMRSNLFTGLDTAKGLATAWQVDLVGVHHMQAHALTPRLVKALQPTEAHGSSAATTEPEFPFLSVLVSGGHTMILHSASLTQHAVLSNTIDTAIGDCLDKIARAVLPSEVMSNAKTTMYGALLEEFAFPDASDDIKRISKSKKGTEEAESRNEYPLEDSTAAEYCAKYGAQGGYGYAVPKNGEDQRTRGMTEWGWSFNPPLSRPSGGGKSRTLDMSFSGLQSAVERVIQFGMDKSTGKVNKTERPPTGITLEERRAIARESMRTVFEHLASRVVLALQLIAEDPDSTSIGTVVMSGGVAANRFLRFILASTLTARGYSELRIVFPPPSLCTDNAAMIAWAGLEMYQAGYRDPYSIRAIRKWPLDELLSPPQDG</sequence>
<dbReference type="EMBL" id="ML994060">
    <property type="protein sequence ID" value="KAF2199703.1"/>
    <property type="molecule type" value="Genomic_DNA"/>
</dbReference>
<gene>
    <name evidence="3" type="ORF">GQ43DRAFT_473379</name>
</gene>
<evidence type="ECO:0000313" key="3">
    <source>
        <dbReference type="EMBL" id="KAF2199703.1"/>
    </source>
</evidence>
<dbReference type="Pfam" id="PF00814">
    <property type="entry name" value="TsaD"/>
    <property type="match status" value="2"/>
</dbReference>
<dbReference type="AlphaFoldDB" id="A0A9P4MU39"/>
<accession>A0A9P4MU39</accession>
<dbReference type="InterPro" id="IPR000905">
    <property type="entry name" value="Gcp-like_dom"/>
</dbReference>
<protein>
    <recommendedName>
        <fullName evidence="2">Gcp-like domain-containing protein</fullName>
    </recommendedName>
</protein>
<evidence type="ECO:0000313" key="4">
    <source>
        <dbReference type="Proteomes" id="UP000799536"/>
    </source>
</evidence>
<evidence type="ECO:0000259" key="2">
    <source>
        <dbReference type="Pfam" id="PF00814"/>
    </source>
</evidence>
<keyword evidence="1" id="KW-0496">Mitochondrion</keyword>
<dbReference type="GO" id="GO:0046872">
    <property type="term" value="F:metal ion binding"/>
    <property type="evidence" value="ECO:0007669"/>
    <property type="project" value="UniProtKB-KW"/>
</dbReference>
<proteinExistence type="inferred from homology"/>
<comment type="caution">
    <text evidence="3">The sequence shown here is derived from an EMBL/GenBank/DDBJ whole genome shotgun (WGS) entry which is preliminary data.</text>
</comment>
<comment type="catalytic activity">
    <reaction evidence="1">
        <text>L-threonylcarbamoyladenylate + adenosine(37) in tRNA = N(6)-L-threonylcarbamoyladenosine(37) in tRNA + AMP + H(+)</text>
        <dbReference type="Rhea" id="RHEA:37059"/>
        <dbReference type="Rhea" id="RHEA-COMP:10162"/>
        <dbReference type="Rhea" id="RHEA-COMP:10163"/>
        <dbReference type="ChEBI" id="CHEBI:15378"/>
        <dbReference type="ChEBI" id="CHEBI:73682"/>
        <dbReference type="ChEBI" id="CHEBI:74411"/>
        <dbReference type="ChEBI" id="CHEBI:74418"/>
        <dbReference type="ChEBI" id="CHEBI:456215"/>
        <dbReference type="EC" id="2.3.1.234"/>
    </reaction>
</comment>
<keyword evidence="1" id="KW-0479">Metal-binding</keyword>
<dbReference type="HAMAP" id="MF_01445">
    <property type="entry name" value="TsaD"/>
    <property type="match status" value="1"/>
</dbReference>
<dbReference type="GO" id="GO:0072670">
    <property type="term" value="P:mitochondrial tRNA threonylcarbamoyladenosine modification"/>
    <property type="evidence" value="ECO:0007669"/>
    <property type="project" value="TreeGrafter"/>
</dbReference>
<dbReference type="GO" id="GO:0061711">
    <property type="term" value="F:tRNA N(6)-L-threonylcarbamoyladenine synthase activity"/>
    <property type="evidence" value="ECO:0007669"/>
    <property type="project" value="UniProtKB-EC"/>
</dbReference>